<evidence type="ECO:0000313" key="2">
    <source>
        <dbReference type="EMBL" id="KAA3484426.1"/>
    </source>
</evidence>
<keyword evidence="2" id="KW-0808">Transferase</keyword>
<sequence length="134" mass="14884">MGFADGFIDLIFRCISPVQYSILSYGEEGSSFRSTMGLRQGDPLSPYLFLFCGEGLPALMRLAGQENRIRGAKVSQEAPSITHLMFADDCILFGDVSNRGINVLKEILKEYEVCSEQCVNFEKSTVFFSSNVTD</sequence>
<keyword evidence="2" id="KW-0548">Nucleotidyltransferase</keyword>
<evidence type="ECO:0000313" key="3">
    <source>
        <dbReference type="Proteomes" id="UP000325315"/>
    </source>
</evidence>
<accession>A0A5B6WT10</accession>
<reference evidence="3" key="1">
    <citation type="journal article" date="2019" name="Plant Biotechnol. J.">
        <title>Genome sequencing of the Australian wild diploid species Gossypium australe highlights disease resistance and delayed gland morphogenesis.</title>
        <authorList>
            <person name="Cai Y."/>
            <person name="Cai X."/>
            <person name="Wang Q."/>
            <person name="Wang P."/>
            <person name="Zhang Y."/>
            <person name="Cai C."/>
            <person name="Xu Y."/>
            <person name="Wang K."/>
            <person name="Zhou Z."/>
            <person name="Wang C."/>
            <person name="Geng S."/>
            <person name="Li B."/>
            <person name="Dong Q."/>
            <person name="Hou Y."/>
            <person name="Wang H."/>
            <person name="Ai P."/>
            <person name="Liu Z."/>
            <person name="Yi F."/>
            <person name="Sun M."/>
            <person name="An G."/>
            <person name="Cheng J."/>
            <person name="Zhang Y."/>
            <person name="Shi Q."/>
            <person name="Xie Y."/>
            <person name="Shi X."/>
            <person name="Chang Y."/>
            <person name="Huang F."/>
            <person name="Chen Y."/>
            <person name="Hong S."/>
            <person name="Mi L."/>
            <person name="Sun Q."/>
            <person name="Zhang L."/>
            <person name="Zhou B."/>
            <person name="Peng R."/>
            <person name="Zhang X."/>
            <person name="Liu F."/>
        </authorList>
    </citation>
    <scope>NUCLEOTIDE SEQUENCE [LARGE SCALE GENOMIC DNA]</scope>
    <source>
        <strain evidence="3">cv. PA1801</strain>
    </source>
</reference>
<keyword evidence="2" id="KW-0695">RNA-directed DNA polymerase</keyword>
<dbReference type="PANTHER" id="PTHR46890:SF48">
    <property type="entry name" value="RNA-DIRECTED DNA POLYMERASE"/>
    <property type="match status" value="1"/>
</dbReference>
<dbReference type="Pfam" id="PF00078">
    <property type="entry name" value="RVT_1"/>
    <property type="match status" value="1"/>
</dbReference>
<dbReference type="EMBL" id="SMMG02000002">
    <property type="protein sequence ID" value="KAA3484426.1"/>
    <property type="molecule type" value="Genomic_DNA"/>
</dbReference>
<gene>
    <name evidence="2" type="ORF">EPI10_006510</name>
</gene>
<dbReference type="InterPro" id="IPR052343">
    <property type="entry name" value="Retrotransposon-Effector_Assoc"/>
</dbReference>
<comment type="caution">
    <text evidence="2">The sequence shown here is derived from an EMBL/GenBank/DDBJ whole genome shotgun (WGS) entry which is preliminary data.</text>
</comment>
<proteinExistence type="predicted"/>
<dbReference type="GO" id="GO:0003964">
    <property type="term" value="F:RNA-directed DNA polymerase activity"/>
    <property type="evidence" value="ECO:0007669"/>
    <property type="project" value="UniProtKB-KW"/>
</dbReference>
<dbReference type="OrthoDB" id="850069at2759"/>
<protein>
    <submittedName>
        <fullName evidence="2">Reverse transcriptase</fullName>
    </submittedName>
</protein>
<dbReference type="AlphaFoldDB" id="A0A5B6WT10"/>
<dbReference type="PANTHER" id="PTHR46890">
    <property type="entry name" value="NON-LTR RETROLELEMENT REVERSE TRANSCRIPTASE-LIKE PROTEIN-RELATED"/>
    <property type="match status" value="1"/>
</dbReference>
<feature type="domain" description="Reverse transcriptase" evidence="1">
    <location>
        <begin position="26"/>
        <end position="127"/>
    </location>
</feature>
<name>A0A5B6WT10_9ROSI</name>
<keyword evidence="3" id="KW-1185">Reference proteome</keyword>
<evidence type="ECO:0000259" key="1">
    <source>
        <dbReference type="Pfam" id="PF00078"/>
    </source>
</evidence>
<dbReference type="Proteomes" id="UP000325315">
    <property type="component" value="Unassembled WGS sequence"/>
</dbReference>
<organism evidence="2 3">
    <name type="scientific">Gossypium australe</name>
    <dbReference type="NCBI Taxonomy" id="47621"/>
    <lineage>
        <taxon>Eukaryota</taxon>
        <taxon>Viridiplantae</taxon>
        <taxon>Streptophyta</taxon>
        <taxon>Embryophyta</taxon>
        <taxon>Tracheophyta</taxon>
        <taxon>Spermatophyta</taxon>
        <taxon>Magnoliopsida</taxon>
        <taxon>eudicotyledons</taxon>
        <taxon>Gunneridae</taxon>
        <taxon>Pentapetalae</taxon>
        <taxon>rosids</taxon>
        <taxon>malvids</taxon>
        <taxon>Malvales</taxon>
        <taxon>Malvaceae</taxon>
        <taxon>Malvoideae</taxon>
        <taxon>Gossypium</taxon>
    </lineage>
</organism>
<dbReference type="InterPro" id="IPR000477">
    <property type="entry name" value="RT_dom"/>
</dbReference>